<sequence>MYRLVREPPRPLSSGHNDNDNNIYASASEWASAAVSQSSQVAPCNATVVTTTALSTTDASGNCSLSLPPWL</sequence>
<keyword evidence="3" id="KW-1185">Reference proteome</keyword>
<dbReference type="EMBL" id="UYWX01025981">
    <property type="protein sequence ID" value="VDM37483.1"/>
    <property type="molecule type" value="Genomic_DNA"/>
</dbReference>
<protein>
    <submittedName>
        <fullName evidence="2 4">Uncharacterized protein</fullName>
    </submittedName>
</protein>
<evidence type="ECO:0000313" key="3">
    <source>
        <dbReference type="Proteomes" id="UP000274429"/>
    </source>
</evidence>
<dbReference type="Proteomes" id="UP000274429">
    <property type="component" value="Unassembled WGS sequence"/>
</dbReference>
<name>A0A0R3XDL5_HYDTA</name>
<accession>A0A0R3XDL5</accession>
<evidence type="ECO:0000256" key="1">
    <source>
        <dbReference type="SAM" id="MobiDB-lite"/>
    </source>
</evidence>
<dbReference type="AlphaFoldDB" id="A0A0R3XDL5"/>
<organism evidence="4">
    <name type="scientific">Hydatigena taeniaeformis</name>
    <name type="common">Feline tapeworm</name>
    <name type="synonym">Taenia taeniaeformis</name>
    <dbReference type="NCBI Taxonomy" id="6205"/>
    <lineage>
        <taxon>Eukaryota</taxon>
        <taxon>Metazoa</taxon>
        <taxon>Spiralia</taxon>
        <taxon>Lophotrochozoa</taxon>
        <taxon>Platyhelminthes</taxon>
        <taxon>Cestoda</taxon>
        <taxon>Eucestoda</taxon>
        <taxon>Cyclophyllidea</taxon>
        <taxon>Taeniidae</taxon>
        <taxon>Hydatigera</taxon>
    </lineage>
</organism>
<evidence type="ECO:0000313" key="2">
    <source>
        <dbReference type="EMBL" id="VDM37483.1"/>
    </source>
</evidence>
<proteinExistence type="predicted"/>
<gene>
    <name evidence="2" type="ORF">TTAC_LOCUS11625</name>
</gene>
<evidence type="ECO:0000313" key="4">
    <source>
        <dbReference type="WBParaSite" id="TTAC_0001164201-mRNA-1"/>
    </source>
</evidence>
<feature type="region of interest" description="Disordered" evidence="1">
    <location>
        <begin position="1"/>
        <end position="20"/>
    </location>
</feature>
<reference evidence="4" key="1">
    <citation type="submission" date="2017-02" db="UniProtKB">
        <authorList>
            <consortium name="WormBaseParasite"/>
        </authorList>
    </citation>
    <scope>IDENTIFICATION</scope>
</reference>
<dbReference type="WBParaSite" id="TTAC_0001164201-mRNA-1">
    <property type="protein sequence ID" value="TTAC_0001164201-mRNA-1"/>
    <property type="gene ID" value="TTAC_0001164201"/>
</dbReference>
<reference evidence="2 3" key="2">
    <citation type="submission" date="2018-11" db="EMBL/GenBank/DDBJ databases">
        <authorList>
            <consortium name="Pathogen Informatics"/>
        </authorList>
    </citation>
    <scope>NUCLEOTIDE SEQUENCE [LARGE SCALE GENOMIC DNA]</scope>
</reference>